<dbReference type="SUPFAM" id="SSF53822">
    <property type="entry name" value="Periplasmic binding protein-like I"/>
    <property type="match status" value="1"/>
</dbReference>
<organism evidence="5 6">
    <name type="scientific">Enterocloster hominis</name>
    <name type="common">ex Hitch et al. 2024</name>
    <dbReference type="NCBI Taxonomy" id="1917870"/>
    <lineage>
        <taxon>Bacteria</taxon>
        <taxon>Bacillati</taxon>
        <taxon>Bacillota</taxon>
        <taxon>Clostridia</taxon>
        <taxon>Lachnospirales</taxon>
        <taxon>Lachnospiraceae</taxon>
        <taxon>Enterocloster</taxon>
    </lineage>
</organism>
<dbReference type="Pfam" id="PF00532">
    <property type="entry name" value="Peripla_BP_1"/>
    <property type="match status" value="1"/>
</dbReference>
<dbReference type="EMBL" id="JBBMFM010000009">
    <property type="protein sequence ID" value="MEQ2424149.1"/>
    <property type="molecule type" value="Genomic_DNA"/>
</dbReference>
<dbReference type="InterPro" id="IPR001761">
    <property type="entry name" value="Peripla_BP/Lac1_sug-bd_dom"/>
</dbReference>
<keyword evidence="6" id="KW-1185">Reference proteome</keyword>
<evidence type="ECO:0000259" key="4">
    <source>
        <dbReference type="PROSITE" id="PS50932"/>
    </source>
</evidence>
<dbReference type="CDD" id="cd01392">
    <property type="entry name" value="HTH_LacI"/>
    <property type="match status" value="1"/>
</dbReference>
<name>A0ABV1D179_9FIRM</name>
<keyword evidence="2 5" id="KW-0238">DNA-binding</keyword>
<proteinExistence type="predicted"/>
<dbReference type="PROSITE" id="PS50932">
    <property type="entry name" value="HTH_LACI_2"/>
    <property type="match status" value="1"/>
</dbReference>
<dbReference type="Gene3D" id="1.10.260.40">
    <property type="entry name" value="lambda repressor-like DNA-binding domains"/>
    <property type="match status" value="1"/>
</dbReference>
<accession>A0ABV1D179</accession>
<dbReference type="SMART" id="SM00354">
    <property type="entry name" value="HTH_LACI"/>
    <property type="match status" value="1"/>
</dbReference>
<dbReference type="RefSeq" id="WP_008724010.1">
    <property type="nucleotide sequence ID" value="NZ_JBBMFM010000009.1"/>
</dbReference>
<sequence>MNNRNVTLQVIADKAHVSKSLVSRVINNRPVRVSDEKRAQILHIANELDYMPSGEVINVSPMPKLNKTIALILPNLESKFMSTISDTITRKAYENGYSVIVFDSREDNSLEYKYLELCHSLQVSGIIMDSFANANNKNYLKKISEWKIPFLFLDCYPNNSEFSFVTSHNKKGIYSLTESMIKRGHKNILSIIQNKATLTNVSLERLNGYYQVTGEYSLPGYNEIIYPDRDYRQQPIYSLMNSSIEFTAFIIHTGSDVQHFCNLLPLTKYANSTDFEIGVFDDFNMSFVEYISGENQDIYQKIVSLVTQRPQELASTAVDTLIDSIRKGDNFSPAHIFINCDLSYLNLKK</sequence>
<reference evidence="5 6" key="1">
    <citation type="submission" date="2024-03" db="EMBL/GenBank/DDBJ databases">
        <title>Human intestinal bacterial collection.</title>
        <authorList>
            <person name="Pauvert C."/>
            <person name="Hitch T.C.A."/>
            <person name="Clavel T."/>
        </authorList>
    </citation>
    <scope>NUCLEOTIDE SEQUENCE [LARGE SCALE GENOMIC DNA]</scope>
    <source>
        <strain evidence="5 6">CLA-SR-H021</strain>
    </source>
</reference>
<dbReference type="SUPFAM" id="SSF47413">
    <property type="entry name" value="lambda repressor-like DNA-binding domains"/>
    <property type="match status" value="1"/>
</dbReference>
<evidence type="ECO:0000256" key="2">
    <source>
        <dbReference type="ARBA" id="ARBA00023125"/>
    </source>
</evidence>
<evidence type="ECO:0000256" key="3">
    <source>
        <dbReference type="ARBA" id="ARBA00023163"/>
    </source>
</evidence>
<dbReference type="InterPro" id="IPR010982">
    <property type="entry name" value="Lambda_DNA-bd_dom_sf"/>
</dbReference>
<dbReference type="PANTHER" id="PTHR30146">
    <property type="entry name" value="LACI-RELATED TRANSCRIPTIONAL REPRESSOR"/>
    <property type="match status" value="1"/>
</dbReference>
<evidence type="ECO:0000313" key="5">
    <source>
        <dbReference type="EMBL" id="MEQ2424149.1"/>
    </source>
</evidence>
<evidence type="ECO:0000256" key="1">
    <source>
        <dbReference type="ARBA" id="ARBA00023015"/>
    </source>
</evidence>
<feature type="domain" description="HTH lacI-type" evidence="4">
    <location>
        <begin position="6"/>
        <end position="53"/>
    </location>
</feature>
<dbReference type="Proteomes" id="UP001454086">
    <property type="component" value="Unassembled WGS sequence"/>
</dbReference>
<dbReference type="Gene3D" id="3.40.50.2300">
    <property type="match status" value="2"/>
</dbReference>
<dbReference type="CDD" id="cd06267">
    <property type="entry name" value="PBP1_LacI_sugar_binding-like"/>
    <property type="match status" value="1"/>
</dbReference>
<dbReference type="PANTHER" id="PTHR30146:SF109">
    <property type="entry name" value="HTH-TYPE TRANSCRIPTIONAL REGULATOR GALS"/>
    <property type="match status" value="1"/>
</dbReference>
<dbReference type="Pfam" id="PF00356">
    <property type="entry name" value="LacI"/>
    <property type="match status" value="1"/>
</dbReference>
<protein>
    <submittedName>
        <fullName evidence="5">LacI family DNA-binding transcriptional regulator</fullName>
    </submittedName>
</protein>
<comment type="caution">
    <text evidence="5">The sequence shown here is derived from an EMBL/GenBank/DDBJ whole genome shotgun (WGS) entry which is preliminary data.</text>
</comment>
<dbReference type="InterPro" id="IPR028082">
    <property type="entry name" value="Peripla_BP_I"/>
</dbReference>
<gene>
    <name evidence="5" type="ORF">WMQ36_04120</name>
</gene>
<dbReference type="GO" id="GO:0003677">
    <property type="term" value="F:DNA binding"/>
    <property type="evidence" value="ECO:0007669"/>
    <property type="project" value="UniProtKB-KW"/>
</dbReference>
<keyword evidence="1" id="KW-0805">Transcription regulation</keyword>
<keyword evidence="3" id="KW-0804">Transcription</keyword>
<evidence type="ECO:0000313" key="6">
    <source>
        <dbReference type="Proteomes" id="UP001454086"/>
    </source>
</evidence>
<dbReference type="InterPro" id="IPR000843">
    <property type="entry name" value="HTH_LacI"/>
</dbReference>